<name>A0AAQ3N3R8_VIGMU</name>
<accession>A0AAQ3N3R8</accession>
<keyword evidence="2" id="KW-1185">Reference proteome</keyword>
<dbReference type="AlphaFoldDB" id="A0AAQ3N3R8"/>
<evidence type="ECO:0000313" key="2">
    <source>
        <dbReference type="Proteomes" id="UP001374535"/>
    </source>
</evidence>
<sequence length="297" mass="34184">MHEEHKQLQLDVLPLSLGGISVFKKFPPVHDITRSQVTEIRPKTKQIIKIAENRSRSAGNPRSRRTAQRPFWRSAVKNWSLSAHFYRSMLVNCTLSTEEDGVEVQAHSIKVDMAEAAEVEVQSDRIKAQDGQGDTLDDEPYRVEVGDLDYVQESNDGEMDSKDGESCSDLEVEVKPFLPGSDSDMEEDQINDSNWFNDEWQSEELTSPHNSDEDSEHEGYGHFSTFSQPKNMVDFNWEVRTYFVDKEDILDAIKSYAIENEKNLKLVKNDKKRIRVMGVAPHAKFNVHKRMQYSTRK</sequence>
<organism evidence="1 2">
    <name type="scientific">Vigna mungo</name>
    <name type="common">Black gram</name>
    <name type="synonym">Phaseolus mungo</name>
    <dbReference type="NCBI Taxonomy" id="3915"/>
    <lineage>
        <taxon>Eukaryota</taxon>
        <taxon>Viridiplantae</taxon>
        <taxon>Streptophyta</taxon>
        <taxon>Embryophyta</taxon>
        <taxon>Tracheophyta</taxon>
        <taxon>Spermatophyta</taxon>
        <taxon>Magnoliopsida</taxon>
        <taxon>eudicotyledons</taxon>
        <taxon>Gunneridae</taxon>
        <taxon>Pentapetalae</taxon>
        <taxon>rosids</taxon>
        <taxon>fabids</taxon>
        <taxon>Fabales</taxon>
        <taxon>Fabaceae</taxon>
        <taxon>Papilionoideae</taxon>
        <taxon>50 kb inversion clade</taxon>
        <taxon>NPAAA clade</taxon>
        <taxon>indigoferoid/millettioid clade</taxon>
        <taxon>Phaseoleae</taxon>
        <taxon>Vigna</taxon>
    </lineage>
</organism>
<proteinExistence type="predicted"/>
<gene>
    <name evidence="1" type="ORF">V8G54_022619</name>
</gene>
<dbReference type="EMBL" id="CP144694">
    <property type="protein sequence ID" value="WVZ01813.1"/>
    <property type="molecule type" value="Genomic_DNA"/>
</dbReference>
<evidence type="ECO:0008006" key="3">
    <source>
        <dbReference type="Google" id="ProtNLM"/>
    </source>
</evidence>
<protein>
    <recommendedName>
        <fullName evidence="3">Transposase MuDR plant domain-containing protein</fullName>
    </recommendedName>
</protein>
<evidence type="ECO:0000313" key="1">
    <source>
        <dbReference type="EMBL" id="WVZ01813.1"/>
    </source>
</evidence>
<dbReference type="Proteomes" id="UP001374535">
    <property type="component" value="Chromosome 7"/>
</dbReference>
<reference evidence="1 2" key="1">
    <citation type="journal article" date="2023" name="Life. Sci Alliance">
        <title>Evolutionary insights into 3D genome organization and epigenetic landscape of Vigna mungo.</title>
        <authorList>
            <person name="Junaid A."/>
            <person name="Singh B."/>
            <person name="Bhatia S."/>
        </authorList>
    </citation>
    <scope>NUCLEOTIDE SEQUENCE [LARGE SCALE GENOMIC DNA]</scope>
    <source>
        <strain evidence="1">Urdbean</strain>
    </source>
</reference>